<evidence type="ECO:0000259" key="12">
    <source>
        <dbReference type="PROSITE" id="PS50102"/>
    </source>
</evidence>
<dbReference type="GO" id="GO:0008380">
    <property type="term" value="P:RNA splicing"/>
    <property type="evidence" value="ECO:0007669"/>
    <property type="project" value="UniProtKB-KW"/>
</dbReference>
<evidence type="ECO:0000256" key="11">
    <source>
        <dbReference type="SAM" id="MobiDB-lite"/>
    </source>
</evidence>
<keyword evidence="9" id="KW-0687">Ribonucleoprotein</keyword>
<evidence type="ECO:0000256" key="8">
    <source>
        <dbReference type="ARBA" id="ARBA00023242"/>
    </source>
</evidence>
<accession>A0A814HRP8</accession>
<feature type="region of interest" description="Disordered" evidence="11">
    <location>
        <begin position="95"/>
        <end position="126"/>
    </location>
</feature>
<dbReference type="FunFam" id="3.30.70.330:FF:000029">
    <property type="entry name" value="U2 small nuclear ribonucleoprotein B"/>
    <property type="match status" value="1"/>
</dbReference>
<dbReference type="Proteomes" id="UP000677228">
    <property type="component" value="Unassembled WGS sequence"/>
</dbReference>
<keyword evidence="7" id="KW-0508">mRNA splicing</keyword>
<sequence length="258" mass="29502">MELGQPNNTIYVNNLNERVKLNELKKYLFAIFSKFGNILDIVALKNLRMRGQAFIIFEDVENAKKALTSMQSFPFYEKPLRIQFAKSDSDVVAKRKGTFQERPKRRSDSDQPSISKKEKRRQQLALKQEQQRLLKQQMGHYATMPPMPGMLPTGLPPGMPMFPPPPIMRPVLHPPIFGGEMPNNILFLSNLPNETPESMLTMLFKAYNGFREVRLIPGRDGIAFVEFDTENQASLAKDTLQGFKIGPEKPMQITFAKK</sequence>
<gene>
    <name evidence="13" type="ORF">GPM918_LOCUS14470</name>
    <name evidence="14" type="ORF">OVA965_LOCUS15252</name>
    <name evidence="16" type="ORF">SRO942_LOCUS14470</name>
    <name evidence="15" type="ORF">TMI583_LOCUS15258</name>
</gene>
<evidence type="ECO:0000256" key="2">
    <source>
        <dbReference type="ARBA" id="ARBA00007243"/>
    </source>
</evidence>
<dbReference type="PANTHER" id="PTHR10501">
    <property type="entry name" value="U1 SMALL NUCLEAR RIBONUCLEOPROTEIN A/U2 SMALL NUCLEAR RIBONUCLEOPROTEIN B"/>
    <property type="match status" value="1"/>
</dbReference>
<protein>
    <recommendedName>
        <fullName evidence="12">RRM domain-containing protein</fullName>
    </recommendedName>
</protein>
<dbReference type="GO" id="GO:0003723">
    <property type="term" value="F:RNA binding"/>
    <property type="evidence" value="ECO:0007669"/>
    <property type="project" value="UniProtKB-UniRule"/>
</dbReference>
<evidence type="ECO:0000256" key="6">
    <source>
        <dbReference type="ARBA" id="ARBA00022884"/>
    </source>
</evidence>
<dbReference type="Gene3D" id="3.30.70.330">
    <property type="match status" value="2"/>
</dbReference>
<dbReference type="InterPro" id="IPR035979">
    <property type="entry name" value="RBD_domain_sf"/>
</dbReference>
<evidence type="ECO:0000256" key="3">
    <source>
        <dbReference type="ARBA" id="ARBA00022664"/>
    </source>
</evidence>
<evidence type="ECO:0000313" key="14">
    <source>
        <dbReference type="EMBL" id="CAF1015318.1"/>
    </source>
</evidence>
<evidence type="ECO:0000313" key="15">
    <source>
        <dbReference type="EMBL" id="CAF3784391.1"/>
    </source>
</evidence>
<dbReference type="CDD" id="cd12246">
    <property type="entry name" value="RRM1_U1A_like"/>
    <property type="match status" value="1"/>
</dbReference>
<reference evidence="13" key="1">
    <citation type="submission" date="2021-02" db="EMBL/GenBank/DDBJ databases">
        <authorList>
            <person name="Nowell W R."/>
        </authorList>
    </citation>
    <scope>NUCLEOTIDE SEQUENCE</scope>
</reference>
<evidence type="ECO:0000313" key="16">
    <source>
        <dbReference type="EMBL" id="CAF3786508.1"/>
    </source>
</evidence>
<dbReference type="EMBL" id="CAJOBA010006828">
    <property type="protein sequence ID" value="CAF3784391.1"/>
    <property type="molecule type" value="Genomic_DNA"/>
</dbReference>
<dbReference type="EMBL" id="CAJNOQ010003486">
    <property type="protein sequence ID" value="CAF1014989.1"/>
    <property type="molecule type" value="Genomic_DNA"/>
</dbReference>
<evidence type="ECO:0000256" key="1">
    <source>
        <dbReference type="ARBA" id="ARBA00004123"/>
    </source>
</evidence>
<dbReference type="Proteomes" id="UP000663829">
    <property type="component" value="Unassembled WGS sequence"/>
</dbReference>
<dbReference type="PROSITE" id="PS50102">
    <property type="entry name" value="RRM"/>
    <property type="match status" value="2"/>
</dbReference>
<dbReference type="EMBL" id="CAJOBC010003486">
    <property type="protein sequence ID" value="CAF3786508.1"/>
    <property type="molecule type" value="Genomic_DNA"/>
</dbReference>
<dbReference type="GO" id="GO:0005681">
    <property type="term" value="C:spliceosomal complex"/>
    <property type="evidence" value="ECO:0007669"/>
    <property type="project" value="UniProtKB-KW"/>
</dbReference>
<feature type="domain" description="RRM" evidence="12">
    <location>
        <begin position="184"/>
        <end position="258"/>
    </location>
</feature>
<dbReference type="SUPFAM" id="SSF54928">
    <property type="entry name" value="RNA-binding domain, RBD"/>
    <property type="match status" value="1"/>
</dbReference>
<dbReference type="Pfam" id="PF00076">
    <property type="entry name" value="RRM_1"/>
    <property type="match status" value="2"/>
</dbReference>
<keyword evidence="5" id="KW-0677">Repeat</keyword>
<dbReference type="EMBL" id="CAJNOK010006819">
    <property type="protein sequence ID" value="CAF1015318.1"/>
    <property type="molecule type" value="Genomic_DNA"/>
</dbReference>
<evidence type="ECO:0000313" key="13">
    <source>
        <dbReference type="EMBL" id="CAF1014989.1"/>
    </source>
</evidence>
<evidence type="ECO:0000256" key="10">
    <source>
        <dbReference type="PROSITE-ProRule" id="PRU00176"/>
    </source>
</evidence>
<evidence type="ECO:0000313" key="17">
    <source>
        <dbReference type="Proteomes" id="UP000663829"/>
    </source>
</evidence>
<comment type="similarity">
    <text evidence="2">Belongs to the RRM U1 A/B'' family.</text>
</comment>
<dbReference type="GO" id="GO:0030532">
    <property type="term" value="C:small nuclear ribonucleoprotein complex"/>
    <property type="evidence" value="ECO:0007669"/>
    <property type="project" value="UniProtKB-ARBA"/>
</dbReference>
<feature type="compositionally biased region" description="Basic and acidic residues" evidence="11">
    <location>
        <begin position="95"/>
        <end position="109"/>
    </location>
</feature>
<evidence type="ECO:0000256" key="5">
    <source>
        <dbReference type="ARBA" id="ARBA00022737"/>
    </source>
</evidence>
<keyword evidence="17" id="KW-1185">Reference proteome</keyword>
<dbReference type="InterPro" id="IPR012677">
    <property type="entry name" value="Nucleotide-bd_a/b_plait_sf"/>
</dbReference>
<comment type="caution">
    <text evidence="13">The sequence shown here is derived from an EMBL/GenBank/DDBJ whole genome shotgun (WGS) entry which is preliminary data.</text>
</comment>
<dbReference type="OrthoDB" id="277802at2759"/>
<organism evidence="13 17">
    <name type="scientific">Didymodactylos carnosus</name>
    <dbReference type="NCBI Taxonomy" id="1234261"/>
    <lineage>
        <taxon>Eukaryota</taxon>
        <taxon>Metazoa</taxon>
        <taxon>Spiralia</taxon>
        <taxon>Gnathifera</taxon>
        <taxon>Rotifera</taxon>
        <taxon>Eurotatoria</taxon>
        <taxon>Bdelloidea</taxon>
        <taxon>Philodinida</taxon>
        <taxon>Philodinidae</taxon>
        <taxon>Didymodactylos</taxon>
    </lineage>
</organism>
<dbReference type="Proteomes" id="UP000682733">
    <property type="component" value="Unassembled WGS sequence"/>
</dbReference>
<evidence type="ECO:0000256" key="4">
    <source>
        <dbReference type="ARBA" id="ARBA00022728"/>
    </source>
</evidence>
<keyword evidence="8" id="KW-0539">Nucleus</keyword>
<keyword evidence="4" id="KW-0747">Spliceosome</keyword>
<keyword evidence="6 10" id="KW-0694">RNA-binding</keyword>
<dbReference type="GO" id="GO:0006397">
    <property type="term" value="P:mRNA processing"/>
    <property type="evidence" value="ECO:0007669"/>
    <property type="project" value="UniProtKB-KW"/>
</dbReference>
<dbReference type="SMART" id="SM00360">
    <property type="entry name" value="RRM"/>
    <property type="match status" value="2"/>
</dbReference>
<feature type="domain" description="RRM" evidence="12">
    <location>
        <begin position="8"/>
        <end position="87"/>
    </location>
</feature>
<keyword evidence="3" id="KW-0507">mRNA processing</keyword>
<comment type="subcellular location">
    <subcellularLocation>
        <location evidence="1">Nucleus</location>
    </subcellularLocation>
</comment>
<dbReference type="Proteomes" id="UP000681722">
    <property type="component" value="Unassembled WGS sequence"/>
</dbReference>
<evidence type="ECO:0000256" key="7">
    <source>
        <dbReference type="ARBA" id="ARBA00023187"/>
    </source>
</evidence>
<evidence type="ECO:0000256" key="9">
    <source>
        <dbReference type="ARBA" id="ARBA00023274"/>
    </source>
</evidence>
<dbReference type="FunFam" id="3.30.70.330:FF:000039">
    <property type="entry name" value="U1 small nuclear ribonucleoprotein A"/>
    <property type="match status" value="1"/>
</dbReference>
<dbReference type="AlphaFoldDB" id="A0A814HRP8"/>
<proteinExistence type="inferred from homology"/>
<name>A0A814HRP8_9BILA</name>
<dbReference type="InterPro" id="IPR000504">
    <property type="entry name" value="RRM_dom"/>
</dbReference>